<dbReference type="OrthoDB" id="530222at2"/>
<evidence type="ECO:0000256" key="2">
    <source>
        <dbReference type="SAM" id="SignalP"/>
    </source>
</evidence>
<evidence type="ECO:0008006" key="5">
    <source>
        <dbReference type="Google" id="ProtNLM"/>
    </source>
</evidence>
<protein>
    <recommendedName>
        <fullName evidence="5">GerMN domain-containing protein</fullName>
    </recommendedName>
</protein>
<keyword evidence="4" id="KW-1185">Reference proteome</keyword>
<reference evidence="3" key="2">
    <citation type="journal article" date="2019" name="Genome Biol. Evol.">
        <title>Day and night: Metabolic profiles and evolutionary relationships of six axenic non-marine cyanobacteria.</title>
        <authorList>
            <person name="Will S.E."/>
            <person name="Henke P."/>
            <person name="Boedeker C."/>
            <person name="Huang S."/>
            <person name="Brinkmann H."/>
            <person name="Rohde M."/>
            <person name="Jarek M."/>
            <person name="Friedl T."/>
            <person name="Seufert S."/>
            <person name="Schumacher M."/>
            <person name="Overmann J."/>
            <person name="Neumann-Schaal M."/>
            <person name="Petersen J."/>
        </authorList>
    </citation>
    <scope>NUCLEOTIDE SEQUENCE [LARGE SCALE GENOMIC DNA]</scope>
    <source>
        <strain evidence="3">PCC 7102</strain>
    </source>
</reference>
<name>A0A3S1CSK7_9CYAN</name>
<comment type="caution">
    <text evidence="3">The sequence shown here is derived from an EMBL/GenBank/DDBJ whole genome shotgun (WGS) entry which is preliminary data.</text>
</comment>
<organism evidence="3 4">
    <name type="scientific">Dulcicalothrix desertica PCC 7102</name>
    <dbReference type="NCBI Taxonomy" id="232991"/>
    <lineage>
        <taxon>Bacteria</taxon>
        <taxon>Bacillati</taxon>
        <taxon>Cyanobacteriota</taxon>
        <taxon>Cyanophyceae</taxon>
        <taxon>Nostocales</taxon>
        <taxon>Calotrichaceae</taxon>
        <taxon>Dulcicalothrix</taxon>
    </lineage>
</organism>
<gene>
    <name evidence="3" type="ORF">DSM106972_016960</name>
</gene>
<keyword evidence="2" id="KW-0732">Signal</keyword>
<feature type="chain" id="PRO_5030083023" description="GerMN domain-containing protein" evidence="2">
    <location>
        <begin position="25"/>
        <end position="233"/>
    </location>
</feature>
<dbReference type="EMBL" id="RSCL01000003">
    <property type="protein sequence ID" value="RUT08528.1"/>
    <property type="molecule type" value="Genomic_DNA"/>
</dbReference>
<dbReference type="Proteomes" id="UP000271624">
    <property type="component" value="Unassembled WGS sequence"/>
</dbReference>
<proteinExistence type="predicted"/>
<dbReference type="PROSITE" id="PS51257">
    <property type="entry name" value="PROKAR_LIPOPROTEIN"/>
    <property type="match status" value="1"/>
</dbReference>
<dbReference type="RefSeq" id="WP_127080318.1">
    <property type="nucleotide sequence ID" value="NZ_RSCL01000003.1"/>
</dbReference>
<evidence type="ECO:0000313" key="4">
    <source>
        <dbReference type="Proteomes" id="UP000271624"/>
    </source>
</evidence>
<feature type="region of interest" description="Disordered" evidence="1">
    <location>
        <begin position="23"/>
        <end position="98"/>
    </location>
</feature>
<feature type="signal peptide" evidence="2">
    <location>
        <begin position="1"/>
        <end position="24"/>
    </location>
</feature>
<accession>A0A3S1CSK7</accession>
<evidence type="ECO:0000313" key="3">
    <source>
        <dbReference type="EMBL" id="RUT08528.1"/>
    </source>
</evidence>
<dbReference type="AlphaFoldDB" id="A0A3S1CSK7"/>
<feature type="compositionally biased region" description="Low complexity" evidence="1">
    <location>
        <begin position="34"/>
        <end position="80"/>
    </location>
</feature>
<reference evidence="3" key="1">
    <citation type="submission" date="2018-12" db="EMBL/GenBank/DDBJ databases">
        <authorList>
            <person name="Will S."/>
            <person name="Neumann-Schaal M."/>
            <person name="Henke P."/>
        </authorList>
    </citation>
    <scope>NUCLEOTIDE SEQUENCE</scope>
    <source>
        <strain evidence="3">PCC 7102</strain>
    </source>
</reference>
<evidence type="ECO:0000256" key="1">
    <source>
        <dbReference type="SAM" id="MobiDB-lite"/>
    </source>
</evidence>
<sequence length="233" mass="24385">MKVVKKLIVPLFIVTVVASLSSCASNPNEKTSEAPVTTTPSVAASPTPDIIAATPTETPTVTVTPTPTSEAPSVTTGLSPSPSPSAAKLREKTKLTETPNSKTLTYNAIPTATEAPTGKTVDVTVYTIDSQCQDFVPKKTSVPADEPVAGAVGRALEGHNDGDFSLSGYRVSVQNGTATVDLRVAPNSKRSLSSLSSCENSAIFGSVSRTLTSNSKWKIRNVRFTEKGEEVVF</sequence>